<keyword evidence="3" id="KW-1185">Reference proteome</keyword>
<comment type="caution">
    <text evidence="2">The sequence shown here is derived from an EMBL/GenBank/DDBJ whole genome shotgun (WGS) entry which is preliminary data.</text>
</comment>
<name>A0ABV5I1W1_9RHOB</name>
<feature type="signal peptide" evidence="1">
    <location>
        <begin position="1"/>
        <end position="21"/>
    </location>
</feature>
<dbReference type="Proteomes" id="UP001589670">
    <property type="component" value="Unassembled WGS sequence"/>
</dbReference>
<evidence type="ECO:0008006" key="4">
    <source>
        <dbReference type="Google" id="ProtNLM"/>
    </source>
</evidence>
<reference evidence="2 3" key="1">
    <citation type="submission" date="2024-09" db="EMBL/GenBank/DDBJ databases">
        <authorList>
            <person name="Sun Q."/>
            <person name="Mori K."/>
        </authorList>
    </citation>
    <scope>NUCLEOTIDE SEQUENCE [LARGE SCALE GENOMIC DNA]</scope>
    <source>
        <strain evidence="2 3">CECT 9424</strain>
    </source>
</reference>
<feature type="chain" id="PRO_5045533357" description="Lipoprotein" evidence="1">
    <location>
        <begin position="22"/>
        <end position="143"/>
    </location>
</feature>
<dbReference type="EMBL" id="JBHMEC010000015">
    <property type="protein sequence ID" value="MFB9150041.1"/>
    <property type="molecule type" value="Genomic_DNA"/>
</dbReference>
<protein>
    <recommendedName>
        <fullName evidence="4">Lipoprotein</fullName>
    </recommendedName>
</protein>
<evidence type="ECO:0000313" key="2">
    <source>
        <dbReference type="EMBL" id="MFB9150041.1"/>
    </source>
</evidence>
<accession>A0ABV5I1W1</accession>
<sequence>MRSVALLLMAVLAACSHPSPAFYGVAPVRVGVGQSMFDVRIVGRHAQAIRLSREWAPRTIMVAPRAAAAIAAVSGCAVPRLWGDQAMIEAALVCGPDADARRGVPQAHDCRVVPTRRRWTKVACQPRAGPSAFSMKTEVAASG</sequence>
<proteinExistence type="predicted"/>
<evidence type="ECO:0000256" key="1">
    <source>
        <dbReference type="SAM" id="SignalP"/>
    </source>
</evidence>
<gene>
    <name evidence="2" type="ORF">ACFFU4_09805</name>
</gene>
<dbReference type="PROSITE" id="PS51257">
    <property type="entry name" value="PROKAR_LIPOPROTEIN"/>
    <property type="match status" value="1"/>
</dbReference>
<keyword evidence="1" id="KW-0732">Signal</keyword>
<organism evidence="2 3">
    <name type="scientific">Roseovarius ramblicola</name>
    <dbReference type="NCBI Taxonomy" id="2022336"/>
    <lineage>
        <taxon>Bacteria</taxon>
        <taxon>Pseudomonadati</taxon>
        <taxon>Pseudomonadota</taxon>
        <taxon>Alphaproteobacteria</taxon>
        <taxon>Rhodobacterales</taxon>
        <taxon>Roseobacteraceae</taxon>
        <taxon>Roseovarius</taxon>
    </lineage>
</organism>
<dbReference type="RefSeq" id="WP_377069556.1">
    <property type="nucleotide sequence ID" value="NZ_JBHMEC010000015.1"/>
</dbReference>
<evidence type="ECO:0000313" key="3">
    <source>
        <dbReference type="Proteomes" id="UP001589670"/>
    </source>
</evidence>